<dbReference type="PANTHER" id="PTHR42784">
    <property type="entry name" value="PYRANOSE 2-OXIDASE"/>
    <property type="match status" value="1"/>
</dbReference>
<dbReference type="InterPro" id="IPR007867">
    <property type="entry name" value="GMC_OxRtase_C"/>
</dbReference>
<dbReference type="RefSeq" id="WP_379141751.1">
    <property type="nucleotide sequence ID" value="NZ_JBHUEN010000021.1"/>
</dbReference>
<evidence type="ECO:0000259" key="8">
    <source>
        <dbReference type="Pfam" id="PF05199"/>
    </source>
</evidence>
<sequence length="538" mass="57612">MANDITTDVVIVGSGVSGALVAAELAKAGIKVTILEAGDEVDRSTAVDTYWNNPIKTPESAYPLDENVLHPVVADIGAYYQQQGPDSFGSSYIKVVGGTTWHWLGTSLRFVPKDFLLKTTYGMGEDWPFTYDDLAPFYDRAEAELGVSGDAKADLGAPRTGDYPMPAIVQTYLDKAFVKALEGSAYRVAATPQARNSVGGDRPACCGNNSCIPICPIQAKYDATVHLAIATGAGAEIVPRTIATAIEVDETGKVSGIKFTQWDGTTGTATGKLYLVAAHAIESPRLLLNSVSDRTPHGVANSSDQVGRNLMDHPTQLSWAQSNEPLFPYRGPLSTSGIENLRDGEFRKDRGAFRIEIGNDGWSWPTGAPISTASELALKGMRGDELNKALYDQTARQIRLASLVEQLPSPENRVTLDPAKKDKFGVPLPRINYTVDDYVRKGMAEAVKAHTEIFNMLGVSAVYHFDGSQGAGHIIGTLRMGTDAKTSVVNGDLRSHDHENLFIAGSSTFPTSATANPTLTIAALSLRLAETMKAAMKG</sequence>
<organism evidence="9 10">
    <name type="scientific">Paracoccus pacificus</name>
    <dbReference type="NCBI Taxonomy" id="1463598"/>
    <lineage>
        <taxon>Bacteria</taxon>
        <taxon>Pseudomonadati</taxon>
        <taxon>Pseudomonadota</taxon>
        <taxon>Alphaproteobacteria</taxon>
        <taxon>Rhodobacterales</taxon>
        <taxon>Paracoccaceae</taxon>
        <taxon>Paracoccus</taxon>
    </lineage>
</organism>
<dbReference type="SUPFAM" id="SSF51905">
    <property type="entry name" value="FAD/NAD(P)-binding domain"/>
    <property type="match status" value="1"/>
</dbReference>
<name>A0ABW4R6S0_9RHOB</name>
<evidence type="ECO:0000259" key="6">
    <source>
        <dbReference type="Pfam" id="PF00732"/>
    </source>
</evidence>
<dbReference type="Pfam" id="PF00732">
    <property type="entry name" value="GMC_oxred_N"/>
    <property type="match status" value="1"/>
</dbReference>
<evidence type="ECO:0000313" key="9">
    <source>
        <dbReference type="EMBL" id="MFD1881690.1"/>
    </source>
</evidence>
<dbReference type="Pfam" id="PF05199">
    <property type="entry name" value="GMC_oxred_C"/>
    <property type="match status" value="1"/>
</dbReference>
<dbReference type="SUPFAM" id="SSF54373">
    <property type="entry name" value="FAD-linked reductases, C-terminal domain"/>
    <property type="match status" value="1"/>
</dbReference>
<evidence type="ECO:0000256" key="4">
    <source>
        <dbReference type="ARBA" id="ARBA00022827"/>
    </source>
</evidence>
<evidence type="ECO:0000256" key="2">
    <source>
        <dbReference type="ARBA" id="ARBA00010790"/>
    </source>
</evidence>
<proteinExistence type="inferred from homology"/>
<dbReference type="InterPro" id="IPR006076">
    <property type="entry name" value="FAD-dep_OxRdtase"/>
</dbReference>
<keyword evidence="10" id="KW-1185">Reference proteome</keyword>
<gene>
    <name evidence="9" type="ORF">ACFSCT_08190</name>
</gene>
<keyword evidence="3" id="KW-0285">Flavoprotein</keyword>
<evidence type="ECO:0000259" key="7">
    <source>
        <dbReference type="Pfam" id="PF01266"/>
    </source>
</evidence>
<evidence type="ECO:0000256" key="3">
    <source>
        <dbReference type="ARBA" id="ARBA00022630"/>
    </source>
</evidence>
<accession>A0ABW4R6S0</accession>
<keyword evidence="5" id="KW-0560">Oxidoreductase</keyword>
<dbReference type="InterPro" id="IPR051473">
    <property type="entry name" value="P2Ox-like"/>
</dbReference>
<dbReference type="InterPro" id="IPR036188">
    <property type="entry name" value="FAD/NAD-bd_sf"/>
</dbReference>
<comment type="similarity">
    <text evidence="2">Belongs to the GMC oxidoreductase family.</text>
</comment>
<feature type="domain" description="Glucose-methanol-choline oxidoreductase C-terminal" evidence="8">
    <location>
        <begin position="408"/>
        <end position="524"/>
    </location>
</feature>
<dbReference type="EMBL" id="JBHUEN010000021">
    <property type="protein sequence ID" value="MFD1881690.1"/>
    <property type="molecule type" value="Genomic_DNA"/>
</dbReference>
<evidence type="ECO:0000256" key="5">
    <source>
        <dbReference type="ARBA" id="ARBA00023002"/>
    </source>
</evidence>
<dbReference type="PANTHER" id="PTHR42784:SF1">
    <property type="entry name" value="PYRANOSE 2-OXIDASE"/>
    <property type="match status" value="1"/>
</dbReference>
<dbReference type="Proteomes" id="UP001597213">
    <property type="component" value="Unassembled WGS sequence"/>
</dbReference>
<feature type="domain" description="Glucose-methanol-choline oxidoreductase N-terminal" evidence="6">
    <location>
        <begin position="129"/>
        <end position="314"/>
    </location>
</feature>
<evidence type="ECO:0000313" key="10">
    <source>
        <dbReference type="Proteomes" id="UP001597213"/>
    </source>
</evidence>
<dbReference type="InterPro" id="IPR000172">
    <property type="entry name" value="GMC_OxRdtase_N"/>
</dbReference>
<comment type="caution">
    <text evidence="9">The sequence shown here is derived from an EMBL/GenBank/DDBJ whole genome shotgun (WGS) entry which is preliminary data.</text>
</comment>
<dbReference type="Gene3D" id="3.50.50.60">
    <property type="entry name" value="FAD/NAD(P)-binding domain"/>
    <property type="match status" value="2"/>
</dbReference>
<evidence type="ECO:0000256" key="1">
    <source>
        <dbReference type="ARBA" id="ARBA00001974"/>
    </source>
</evidence>
<protein>
    <submittedName>
        <fullName evidence="9">GMC family oxidoreductase</fullName>
    </submittedName>
</protein>
<dbReference type="Pfam" id="PF01266">
    <property type="entry name" value="DAO"/>
    <property type="match status" value="1"/>
</dbReference>
<feature type="domain" description="FAD dependent oxidoreductase" evidence="7">
    <location>
        <begin position="8"/>
        <end position="42"/>
    </location>
</feature>
<keyword evidence="4" id="KW-0274">FAD</keyword>
<reference evidence="10" key="1">
    <citation type="journal article" date="2019" name="Int. J. Syst. Evol. Microbiol.">
        <title>The Global Catalogue of Microorganisms (GCM) 10K type strain sequencing project: providing services to taxonomists for standard genome sequencing and annotation.</title>
        <authorList>
            <consortium name="The Broad Institute Genomics Platform"/>
            <consortium name="The Broad Institute Genome Sequencing Center for Infectious Disease"/>
            <person name="Wu L."/>
            <person name="Ma J."/>
        </authorList>
    </citation>
    <scope>NUCLEOTIDE SEQUENCE [LARGE SCALE GENOMIC DNA]</scope>
    <source>
        <strain evidence="10">CCUG 56029</strain>
    </source>
</reference>
<comment type="cofactor">
    <cofactor evidence="1">
        <name>FAD</name>
        <dbReference type="ChEBI" id="CHEBI:57692"/>
    </cofactor>
</comment>